<dbReference type="Proteomes" id="UP000438914">
    <property type="component" value="Unassembled WGS sequence"/>
</dbReference>
<evidence type="ECO:0000259" key="4">
    <source>
        <dbReference type="Pfam" id="PF01420"/>
    </source>
</evidence>
<dbReference type="GO" id="GO:0009307">
    <property type="term" value="P:DNA restriction-modification system"/>
    <property type="evidence" value="ECO:0007669"/>
    <property type="project" value="UniProtKB-KW"/>
</dbReference>
<keyword evidence="5" id="KW-0540">Nuclease</keyword>
<comment type="similarity">
    <text evidence="1">Belongs to the type-I restriction system S methylase family.</text>
</comment>
<dbReference type="EMBL" id="VUNG01000004">
    <property type="protein sequence ID" value="MST83651.1"/>
    <property type="molecule type" value="Genomic_DNA"/>
</dbReference>
<evidence type="ECO:0000256" key="1">
    <source>
        <dbReference type="ARBA" id="ARBA00010923"/>
    </source>
</evidence>
<keyword evidence="5" id="KW-0255">Endonuclease</keyword>
<name>A0A7K0KCI2_9BACT</name>
<dbReference type="RefSeq" id="WP_154533232.1">
    <property type="nucleotide sequence ID" value="NZ_VUNG01000004.1"/>
</dbReference>
<dbReference type="InterPro" id="IPR044946">
    <property type="entry name" value="Restrct_endonuc_typeI_TRD_sf"/>
</dbReference>
<sequence length="470" mass="52703">MIIGNKHCSSLVKNNKFSPSFFLNEGRATFDYLENAHKIVGHISDITNNVFRPGIFKRVFVASLEHGSPYITAQAMMSQDPLASSKILSNKLTENIDFMRLPLHSILVSCAGTVGNVRLIDNTIAGVVGSQDIIRVIPKENNFGFVYAYLSTSLVYQYLQSCIYGSVVPRIEPDVVANIPLVAVSEDIKNSSNELISDSIRLREESTEELTKARKLLKFKANLRDLQAEDYDYYGPSAPNRKVSCFKINKKKINSTTINAFNLSERIRKTKSLISCPTKPLKDILSNGETFSTGAFPRVDVGKDHGVMLINQKDIFDSIIKGKYISKRGVKLDNLVEYGEVIIAGVGTLGESETFCRALFANEDLVGQLVSGEFIRMKTNNEVPSGYLFAWLSTDYGFRFLRNIQAGTKLCRPIPRLVREIPVPILDKDIMSEIDSKVRDAYTKRHKANVYELKAISMVENEIEKWNKAN</sequence>
<dbReference type="PANTHER" id="PTHR30408">
    <property type="entry name" value="TYPE-1 RESTRICTION ENZYME ECOKI SPECIFICITY PROTEIN"/>
    <property type="match status" value="1"/>
</dbReference>
<accession>A0A7K0KCI2</accession>
<dbReference type="PANTHER" id="PTHR30408:SF12">
    <property type="entry name" value="TYPE I RESTRICTION ENZYME MJAVIII SPECIFICITY SUBUNIT"/>
    <property type="match status" value="1"/>
</dbReference>
<dbReference type="NCBIfam" id="NF047740">
    <property type="entry name" value="antiphage_MADS5"/>
    <property type="match status" value="1"/>
</dbReference>
<evidence type="ECO:0000313" key="6">
    <source>
        <dbReference type="Proteomes" id="UP000438914"/>
    </source>
</evidence>
<dbReference type="GO" id="GO:0004519">
    <property type="term" value="F:endonuclease activity"/>
    <property type="evidence" value="ECO:0007669"/>
    <property type="project" value="UniProtKB-KW"/>
</dbReference>
<proteinExistence type="inferred from homology"/>
<dbReference type="AlphaFoldDB" id="A0A7K0KCI2"/>
<dbReference type="InterPro" id="IPR000055">
    <property type="entry name" value="Restrct_endonuc_typeI_TRD"/>
</dbReference>
<feature type="domain" description="Type I restriction modification DNA specificity" evidence="4">
    <location>
        <begin position="69"/>
        <end position="180"/>
    </location>
</feature>
<organism evidence="5 6">
    <name type="scientific">Hallella mizrahii</name>
    <dbReference type="NCBI Taxonomy" id="2606637"/>
    <lineage>
        <taxon>Bacteria</taxon>
        <taxon>Pseudomonadati</taxon>
        <taxon>Bacteroidota</taxon>
        <taxon>Bacteroidia</taxon>
        <taxon>Bacteroidales</taxon>
        <taxon>Prevotellaceae</taxon>
        <taxon>Hallella</taxon>
    </lineage>
</organism>
<dbReference type="InterPro" id="IPR052021">
    <property type="entry name" value="Type-I_RS_S_subunit"/>
</dbReference>
<comment type="caution">
    <text evidence="5">The sequence shown here is derived from an EMBL/GenBank/DDBJ whole genome shotgun (WGS) entry which is preliminary data.</text>
</comment>
<keyword evidence="2" id="KW-0680">Restriction system</keyword>
<dbReference type="Pfam" id="PF01420">
    <property type="entry name" value="Methylase_S"/>
    <property type="match status" value="1"/>
</dbReference>
<dbReference type="SUPFAM" id="SSF116734">
    <property type="entry name" value="DNA methylase specificity domain"/>
    <property type="match status" value="2"/>
</dbReference>
<reference evidence="5 6" key="1">
    <citation type="submission" date="2019-08" db="EMBL/GenBank/DDBJ databases">
        <title>In-depth cultivation of the pig gut microbiome towards novel bacterial diversity and tailored functional studies.</title>
        <authorList>
            <person name="Wylensek D."/>
            <person name="Hitch T.C.A."/>
            <person name="Clavel T."/>
        </authorList>
    </citation>
    <scope>NUCLEOTIDE SEQUENCE [LARGE SCALE GENOMIC DNA]</scope>
    <source>
        <strain evidence="5 6">LKV-178-WT-2A</strain>
    </source>
</reference>
<dbReference type="Gene3D" id="3.90.220.20">
    <property type="entry name" value="DNA methylase specificity domains"/>
    <property type="match status" value="2"/>
</dbReference>
<protein>
    <submittedName>
        <fullName evidence="5">Restriction endonuclease subunit S</fullName>
    </submittedName>
</protein>
<gene>
    <name evidence="5" type="ORF">FYJ73_02980</name>
</gene>
<keyword evidence="6" id="KW-1185">Reference proteome</keyword>
<evidence type="ECO:0000313" key="5">
    <source>
        <dbReference type="EMBL" id="MST83651.1"/>
    </source>
</evidence>
<evidence type="ECO:0000256" key="2">
    <source>
        <dbReference type="ARBA" id="ARBA00022747"/>
    </source>
</evidence>
<keyword evidence="5" id="KW-0378">Hydrolase</keyword>
<keyword evidence="3" id="KW-0238">DNA-binding</keyword>
<evidence type="ECO:0000256" key="3">
    <source>
        <dbReference type="ARBA" id="ARBA00023125"/>
    </source>
</evidence>
<dbReference type="GO" id="GO:0003677">
    <property type="term" value="F:DNA binding"/>
    <property type="evidence" value="ECO:0007669"/>
    <property type="project" value="UniProtKB-KW"/>
</dbReference>